<dbReference type="InterPro" id="IPR015421">
    <property type="entry name" value="PyrdxlP-dep_Trfase_major"/>
</dbReference>
<comment type="catalytic activity">
    <reaction evidence="5 6">
        <text>L-kynurenine + H2O = anthranilate + L-alanine + H(+)</text>
        <dbReference type="Rhea" id="RHEA:16813"/>
        <dbReference type="ChEBI" id="CHEBI:15377"/>
        <dbReference type="ChEBI" id="CHEBI:15378"/>
        <dbReference type="ChEBI" id="CHEBI:16567"/>
        <dbReference type="ChEBI" id="CHEBI:57959"/>
        <dbReference type="ChEBI" id="CHEBI:57972"/>
        <dbReference type="EC" id="3.7.1.3"/>
    </reaction>
</comment>
<reference evidence="8" key="1">
    <citation type="journal article" date="2023" name="Mol. Phylogenet. Evol.">
        <title>Genome-scale phylogeny and comparative genomics of the fungal order Sordariales.</title>
        <authorList>
            <person name="Hensen N."/>
            <person name="Bonometti L."/>
            <person name="Westerberg I."/>
            <person name="Brannstrom I.O."/>
            <person name="Guillou S."/>
            <person name="Cros-Aarteil S."/>
            <person name="Calhoun S."/>
            <person name="Haridas S."/>
            <person name="Kuo A."/>
            <person name="Mondo S."/>
            <person name="Pangilinan J."/>
            <person name="Riley R."/>
            <person name="LaButti K."/>
            <person name="Andreopoulos B."/>
            <person name="Lipzen A."/>
            <person name="Chen C."/>
            <person name="Yan M."/>
            <person name="Daum C."/>
            <person name="Ng V."/>
            <person name="Clum A."/>
            <person name="Steindorff A."/>
            <person name="Ohm R.A."/>
            <person name="Martin F."/>
            <person name="Silar P."/>
            <person name="Natvig D.O."/>
            <person name="Lalanne C."/>
            <person name="Gautier V."/>
            <person name="Ament-Velasquez S.L."/>
            <person name="Kruys A."/>
            <person name="Hutchinson M.I."/>
            <person name="Powell A.J."/>
            <person name="Barry K."/>
            <person name="Miller A.N."/>
            <person name="Grigoriev I.V."/>
            <person name="Debuchy R."/>
            <person name="Gladieux P."/>
            <person name="Hiltunen Thoren M."/>
            <person name="Johannesson H."/>
        </authorList>
    </citation>
    <scope>NUCLEOTIDE SEQUENCE</scope>
    <source>
        <strain evidence="8">CBS 359.72</strain>
    </source>
</reference>
<dbReference type="InterPro" id="IPR000192">
    <property type="entry name" value="Aminotrans_V_dom"/>
</dbReference>
<evidence type="ECO:0000256" key="3">
    <source>
        <dbReference type="ARBA" id="ARBA00022801"/>
    </source>
</evidence>
<comment type="cofactor">
    <cofactor evidence="5 6">
        <name>pyridoxal 5'-phosphate</name>
        <dbReference type="ChEBI" id="CHEBI:597326"/>
    </cofactor>
</comment>
<keyword evidence="9" id="KW-1185">Reference proteome</keyword>
<evidence type="ECO:0000313" key="8">
    <source>
        <dbReference type="EMBL" id="KAK4246083.1"/>
    </source>
</evidence>
<dbReference type="GO" id="GO:0034354">
    <property type="term" value="P:'de novo' NAD+ biosynthetic process from L-tryptophan"/>
    <property type="evidence" value="ECO:0007669"/>
    <property type="project" value="UniProtKB-UniRule"/>
</dbReference>
<keyword evidence="4 5" id="KW-0663">Pyridoxal phosphate</keyword>
<evidence type="ECO:0000256" key="4">
    <source>
        <dbReference type="ARBA" id="ARBA00022898"/>
    </source>
</evidence>
<dbReference type="PIRSF" id="PIRSF038800">
    <property type="entry name" value="KYNU"/>
    <property type="match status" value="1"/>
</dbReference>
<evidence type="ECO:0000313" key="9">
    <source>
        <dbReference type="Proteomes" id="UP001303647"/>
    </source>
</evidence>
<dbReference type="GO" id="GO:0030170">
    <property type="term" value="F:pyridoxal phosphate binding"/>
    <property type="evidence" value="ECO:0007669"/>
    <property type="project" value="UniProtKB-UniRule"/>
</dbReference>
<comment type="pathway">
    <text evidence="5 6">Amino-acid degradation; L-kynurenine degradation; L-alanine and anthranilate from L-kynurenine: step 1/1.</text>
</comment>
<dbReference type="InterPro" id="IPR015424">
    <property type="entry name" value="PyrdxlP-dep_Trfase"/>
</dbReference>
<evidence type="ECO:0000256" key="6">
    <source>
        <dbReference type="PIRNR" id="PIRNR038800"/>
    </source>
</evidence>
<feature type="binding site" evidence="5">
    <location>
        <position position="286"/>
    </location>
    <ligand>
        <name>pyridoxal 5'-phosphate</name>
        <dbReference type="ChEBI" id="CHEBI:597326"/>
    </ligand>
</feature>
<comment type="similarity">
    <text evidence="5 6">Belongs to the kynureninase family.</text>
</comment>
<keyword evidence="2 5" id="KW-0662">Pyridine nucleotide biosynthesis</keyword>
<evidence type="ECO:0000256" key="2">
    <source>
        <dbReference type="ARBA" id="ARBA00022642"/>
    </source>
</evidence>
<dbReference type="Gene3D" id="3.90.1150.10">
    <property type="entry name" value="Aspartate Aminotransferase, domain 1"/>
    <property type="match status" value="1"/>
</dbReference>
<keyword evidence="1 5" id="KW-0963">Cytoplasm</keyword>
<dbReference type="InterPro" id="IPR010111">
    <property type="entry name" value="Kynureninase"/>
</dbReference>
<dbReference type="EMBL" id="MU857683">
    <property type="protein sequence ID" value="KAK4246083.1"/>
    <property type="molecule type" value="Genomic_DNA"/>
</dbReference>
<comment type="subcellular location">
    <subcellularLocation>
        <location evidence="5 6">Cytoplasm</location>
    </subcellularLocation>
</comment>
<reference evidence="8" key="2">
    <citation type="submission" date="2023-05" db="EMBL/GenBank/DDBJ databases">
        <authorList>
            <consortium name="Lawrence Berkeley National Laboratory"/>
            <person name="Steindorff A."/>
            <person name="Hensen N."/>
            <person name="Bonometti L."/>
            <person name="Westerberg I."/>
            <person name="Brannstrom I.O."/>
            <person name="Guillou S."/>
            <person name="Cros-Aarteil S."/>
            <person name="Calhoun S."/>
            <person name="Haridas S."/>
            <person name="Kuo A."/>
            <person name="Mondo S."/>
            <person name="Pangilinan J."/>
            <person name="Riley R."/>
            <person name="Labutti K."/>
            <person name="Andreopoulos B."/>
            <person name="Lipzen A."/>
            <person name="Chen C."/>
            <person name="Yanf M."/>
            <person name="Daum C."/>
            <person name="Ng V."/>
            <person name="Clum A."/>
            <person name="Ohm R."/>
            <person name="Martin F."/>
            <person name="Silar P."/>
            <person name="Natvig D."/>
            <person name="Lalanne C."/>
            <person name="Gautier V."/>
            <person name="Ament-Velasquez S.L."/>
            <person name="Kruys A."/>
            <person name="Hutchinson M.I."/>
            <person name="Powell A.J."/>
            <person name="Barry K."/>
            <person name="Miller A.N."/>
            <person name="Grigoriev I.V."/>
            <person name="Debuchy R."/>
            <person name="Gladieux P."/>
            <person name="Thoren M.H."/>
            <person name="Johannesson H."/>
        </authorList>
    </citation>
    <scope>NUCLEOTIDE SEQUENCE</scope>
    <source>
        <strain evidence="8">CBS 359.72</strain>
    </source>
</reference>
<keyword evidence="3 5" id="KW-0378">Hydrolase</keyword>
<sequence length="513" mass="56638">MDTEFRSFIKAFRAGQRPAFPDNASSIEYARELDAQDELHFLRDKFIIPTKGSLRKRALTGTVPGTNTKVVNGHVSVGKKNGIKRDDGDNEDETPSVYFVGNSLGAQPKSIRTHLDAQLETWASIGVNGHFTTLENSPLAAWQDMAADCAQISVDLVGAASPTEVIYMNTLTVNLHLMMASFFRPTEKRHKIIAEWKPFPSDSYAIASQLQWHNLDLSTSLVEIHPDNPERQYISTAHILSVIDEHADSTALLLLPGIQYYTGQLFDVARITAHARARGIPAVGWDLAHAVGNVELSLHDWGVDFAVWCTYKYLNAGPGAIAGAFVHQQHHHSHHPSNSSNGPEKYNGYAPRLAGWYGADKATRFDMAKVFRPAPGAHGWQVSNPSAADLACVRAALDVFAQTGMSALRDKAVVLTGYLEWLLLRLLEVGVGRSEEGEPAYRILTPANSRERGSQLSLLFRSGLLERVSERLAEAGVVVDVRKPDVVRVAPVPIYCRFEDVWLFIQALERALE</sequence>
<feature type="binding site" evidence="5">
    <location>
        <position position="289"/>
    </location>
    <ligand>
        <name>pyridoxal 5'-phosphate</name>
        <dbReference type="ChEBI" id="CHEBI:597326"/>
    </ligand>
</feature>
<protein>
    <recommendedName>
        <fullName evidence="5 6">Kynureninase</fullName>
        <ecNumber evidence="5 6">3.7.1.3</ecNumber>
    </recommendedName>
    <alternativeName>
        <fullName evidence="5">Biosynthesis of nicotinic acid protein 5</fullName>
    </alternativeName>
    <alternativeName>
        <fullName evidence="5">L-kynurenine hydrolase</fullName>
    </alternativeName>
</protein>
<feature type="binding site" evidence="5">
    <location>
        <begin position="199"/>
        <end position="202"/>
    </location>
    <ligand>
        <name>pyridoxal 5'-phosphate</name>
        <dbReference type="ChEBI" id="CHEBI:597326"/>
    </ligand>
</feature>
<dbReference type="Proteomes" id="UP001303647">
    <property type="component" value="Unassembled WGS sequence"/>
</dbReference>
<comment type="caution">
    <text evidence="5">Lacks conserved residue(s) required for the propagation of feature annotation.</text>
</comment>
<dbReference type="GO" id="GO:0019441">
    <property type="term" value="P:L-tryptophan catabolic process to kynurenine"/>
    <property type="evidence" value="ECO:0007669"/>
    <property type="project" value="TreeGrafter"/>
</dbReference>
<dbReference type="GO" id="GO:0005737">
    <property type="term" value="C:cytoplasm"/>
    <property type="evidence" value="ECO:0007669"/>
    <property type="project" value="UniProtKB-SubCell"/>
</dbReference>
<evidence type="ECO:0000259" key="7">
    <source>
        <dbReference type="Pfam" id="PF00266"/>
    </source>
</evidence>
<dbReference type="GO" id="GO:0030429">
    <property type="term" value="F:kynureninase activity"/>
    <property type="evidence" value="ECO:0007669"/>
    <property type="project" value="UniProtKB-UniRule"/>
</dbReference>
<dbReference type="SUPFAM" id="SSF53383">
    <property type="entry name" value="PLP-dependent transferases"/>
    <property type="match status" value="1"/>
</dbReference>
<dbReference type="GO" id="GO:0019805">
    <property type="term" value="P:quinolinate biosynthetic process"/>
    <property type="evidence" value="ECO:0007669"/>
    <property type="project" value="UniProtKB-UniRule"/>
</dbReference>
<organism evidence="8 9">
    <name type="scientific">Corynascus novoguineensis</name>
    <dbReference type="NCBI Taxonomy" id="1126955"/>
    <lineage>
        <taxon>Eukaryota</taxon>
        <taxon>Fungi</taxon>
        <taxon>Dikarya</taxon>
        <taxon>Ascomycota</taxon>
        <taxon>Pezizomycotina</taxon>
        <taxon>Sordariomycetes</taxon>
        <taxon>Sordariomycetidae</taxon>
        <taxon>Sordariales</taxon>
        <taxon>Chaetomiaceae</taxon>
        <taxon>Corynascus</taxon>
    </lineage>
</organism>
<dbReference type="AlphaFoldDB" id="A0AAN7CSJ2"/>
<dbReference type="PANTHER" id="PTHR14084">
    <property type="entry name" value="KYNURENINASE"/>
    <property type="match status" value="1"/>
</dbReference>
<feature type="binding site" evidence="5">
    <location>
        <position position="172"/>
    </location>
    <ligand>
        <name>pyridoxal 5'-phosphate</name>
        <dbReference type="ChEBI" id="CHEBI:597326"/>
    </ligand>
</feature>
<keyword evidence="8" id="KW-0808">Transferase</keyword>
<comment type="function">
    <text evidence="5 6">Catalyzes the cleavage of L-kynurenine (L-Kyn) and L-3-hydroxykynurenine (L-3OHKyn) into anthranilic acid (AA) and 3-hydroxyanthranilic acid (3-OHAA), respectively.</text>
</comment>
<gene>
    <name evidence="5" type="primary">BNA5</name>
    <name evidence="8" type="ORF">C7999DRAFT_15769</name>
</gene>
<dbReference type="GO" id="GO:0043420">
    <property type="term" value="P:anthranilate metabolic process"/>
    <property type="evidence" value="ECO:0007669"/>
    <property type="project" value="UniProtKB-UniRule"/>
</dbReference>
<comment type="catalytic activity">
    <reaction evidence="6">
        <text>3-hydroxy-L-kynurenine + H2O = 3-hydroxyanthranilate + L-alanine + H(+)</text>
        <dbReference type="Rhea" id="RHEA:25143"/>
        <dbReference type="ChEBI" id="CHEBI:15377"/>
        <dbReference type="ChEBI" id="CHEBI:15378"/>
        <dbReference type="ChEBI" id="CHEBI:36559"/>
        <dbReference type="ChEBI" id="CHEBI:57972"/>
        <dbReference type="ChEBI" id="CHEBI:58125"/>
        <dbReference type="EC" id="3.7.1.3"/>
    </reaction>
</comment>
<dbReference type="Pfam" id="PF22580">
    <property type="entry name" value="KYNU_C"/>
    <property type="match status" value="1"/>
</dbReference>
<accession>A0AAN7CSJ2</accession>
<dbReference type="NCBIfam" id="TIGR01814">
    <property type="entry name" value="kynureninase"/>
    <property type="match status" value="1"/>
</dbReference>
<dbReference type="Pfam" id="PF00266">
    <property type="entry name" value="Aminotran_5"/>
    <property type="match status" value="1"/>
</dbReference>
<dbReference type="HAMAP" id="MF_01970">
    <property type="entry name" value="Kynureninase"/>
    <property type="match status" value="1"/>
</dbReference>
<feature type="binding site" evidence="5">
    <location>
        <position position="356"/>
    </location>
    <ligand>
        <name>pyridoxal 5'-phosphate</name>
        <dbReference type="ChEBI" id="CHEBI:597326"/>
    </ligand>
</feature>
<dbReference type="GO" id="GO:0016740">
    <property type="term" value="F:transferase activity"/>
    <property type="evidence" value="ECO:0007669"/>
    <property type="project" value="UniProtKB-KW"/>
</dbReference>
<feature type="binding site" evidence="5">
    <location>
        <position position="171"/>
    </location>
    <ligand>
        <name>pyridoxal 5'-phosphate</name>
        <dbReference type="ChEBI" id="CHEBI:597326"/>
    </ligand>
</feature>
<dbReference type="PANTHER" id="PTHR14084:SF2">
    <property type="entry name" value="KYNURENINASE 2"/>
    <property type="match status" value="1"/>
</dbReference>
<comment type="pathway">
    <text evidence="5 6">Cofactor biosynthesis; NAD(+) biosynthesis; quinolinate from L-kynurenine: step 2/3.</text>
</comment>
<dbReference type="Gene3D" id="3.40.640.10">
    <property type="entry name" value="Type I PLP-dependent aspartate aminotransferase-like (Major domain)"/>
    <property type="match status" value="1"/>
</dbReference>
<name>A0AAN7CSJ2_9PEZI</name>
<dbReference type="EC" id="3.7.1.3" evidence="5 6"/>
<comment type="caution">
    <text evidence="8">The sequence shown here is derived from an EMBL/GenBank/DDBJ whole genome shotgun (WGS) entry which is preliminary data.</text>
</comment>
<evidence type="ECO:0000256" key="1">
    <source>
        <dbReference type="ARBA" id="ARBA00022490"/>
    </source>
</evidence>
<dbReference type="InterPro" id="IPR015422">
    <property type="entry name" value="PyrdxlP-dep_Trfase_small"/>
</dbReference>
<feature type="domain" description="Aminotransferase class V" evidence="7">
    <location>
        <begin position="155"/>
        <end position="336"/>
    </location>
</feature>
<dbReference type="FunFam" id="3.40.640.10:FF:000031">
    <property type="entry name" value="Kynureninase"/>
    <property type="match status" value="1"/>
</dbReference>
<feature type="binding site" evidence="5">
    <location>
        <position position="384"/>
    </location>
    <ligand>
        <name>pyridoxal 5'-phosphate</name>
        <dbReference type="ChEBI" id="CHEBI:597326"/>
    </ligand>
</feature>
<proteinExistence type="inferred from homology"/>
<dbReference type="GO" id="GO:0097053">
    <property type="term" value="P:L-kynurenine catabolic process"/>
    <property type="evidence" value="ECO:0007669"/>
    <property type="project" value="UniProtKB-UniRule"/>
</dbReference>
<feature type="modified residue" description="N6-(pyridoxal phosphate)lysine" evidence="5">
    <location>
        <position position="312"/>
    </location>
</feature>
<evidence type="ECO:0000256" key="5">
    <source>
        <dbReference type="HAMAP-Rule" id="MF_03017"/>
    </source>
</evidence>
<comment type="subunit">
    <text evidence="5 6">Homodimer.</text>
</comment>
<feature type="binding site" evidence="5">
    <location>
        <position position="311"/>
    </location>
    <ligand>
        <name>pyridoxal 5'-phosphate</name>
        <dbReference type="ChEBI" id="CHEBI:597326"/>
    </ligand>
</feature>